<reference evidence="7" key="1">
    <citation type="journal article" date="2014" name="Microb. Cell Fact.">
        <title>Exploiting Issatchenkia orientalis SD108 for succinic acid production.</title>
        <authorList>
            <person name="Xiao H."/>
            <person name="Shao Z."/>
            <person name="Jiang Y."/>
            <person name="Dole S."/>
            <person name="Zhao H."/>
        </authorList>
    </citation>
    <scope>NUCLEOTIDE SEQUENCE [LARGE SCALE GENOMIC DNA]</scope>
    <source>
        <strain evidence="7">SD108</strain>
    </source>
</reference>
<dbReference type="VEuPathDB" id="FungiDB:C5L36_0A05900"/>
<dbReference type="EC" id="1.8.4.11" evidence="2"/>
<feature type="domain" description="Peptide methionine sulphoxide reductase MsrA" evidence="5">
    <location>
        <begin position="2"/>
        <end position="148"/>
    </location>
</feature>
<protein>
    <recommendedName>
        <fullName evidence="2">peptide-methionine (S)-S-oxide reductase</fullName>
        <ecNumber evidence="2">1.8.4.11</ecNumber>
    </recommendedName>
    <alternativeName>
        <fullName evidence="4">Peptide-methionine (S)-S-oxide reductase</fullName>
    </alternativeName>
</protein>
<dbReference type="PANTHER" id="PTHR43774:SF1">
    <property type="entry name" value="PEPTIDE METHIONINE SULFOXIDE REDUCTASE MSRA 2"/>
    <property type="match status" value="1"/>
</dbReference>
<dbReference type="Pfam" id="PF01625">
    <property type="entry name" value="PMSR"/>
    <property type="match status" value="1"/>
</dbReference>
<evidence type="ECO:0000313" key="7">
    <source>
        <dbReference type="Proteomes" id="UP000029867"/>
    </source>
</evidence>
<evidence type="ECO:0000256" key="2">
    <source>
        <dbReference type="ARBA" id="ARBA00012502"/>
    </source>
</evidence>
<keyword evidence="3" id="KW-0560">Oxidoreductase</keyword>
<evidence type="ECO:0000259" key="5">
    <source>
        <dbReference type="Pfam" id="PF01625"/>
    </source>
</evidence>
<dbReference type="PANTHER" id="PTHR43774">
    <property type="entry name" value="PEPTIDE METHIONINE SULFOXIDE REDUCTASE"/>
    <property type="match status" value="1"/>
</dbReference>
<sequence length="160" mass="18487">MEHLFRRHFDIPHQILDVKVGYANGNSNVYSPSYESVCTGNTNCAETVLISYIPENITYGDLTNFFFHIHDPTTLNKQGPDNVGTQYRSGIYYTTPEQQQIASDLKRLVQEEWLPNDTVVTEIEPLLSFYDAEPYHQLYLEINENGYHCPSHYLRDTPGH</sequence>
<dbReference type="Gene3D" id="3.30.1060.10">
    <property type="entry name" value="Peptide methionine sulphoxide reductase MsrA"/>
    <property type="match status" value="1"/>
</dbReference>
<evidence type="ECO:0000256" key="4">
    <source>
        <dbReference type="ARBA" id="ARBA00030643"/>
    </source>
</evidence>
<evidence type="ECO:0000256" key="3">
    <source>
        <dbReference type="ARBA" id="ARBA00023002"/>
    </source>
</evidence>
<dbReference type="EMBL" id="JQFK01000029">
    <property type="protein sequence ID" value="KGK37794.1"/>
    <property type="molecule type" value="Genomic_DNA"/>
</dbReference>
<gene>
    <name evidence="6" type="ORF">JL09_g3036</name>
</gene>
<organism evidence="6 7">
    <name type="scientific">Pichia kudriavzevii</name>
    <name type="common">Yeast</name>
    <name type="synonym">Issatchenkia orientalis</name>
    <dbReference type="NCBI Taxonomy" id="4909"/>
    <lineage>
        <taxon>Eukaryota</taxon>
        <taxon>Fungi</taxon>
        <taxon>Dikarya</taxon>
        <taxon>Ascomycota</taxon>
        <taxon>Saccharomycotina</taxon>
        <taxon>Pichiomycetes</taxon>
        <taxon>Pichiales</taxon>
        <taxon>Pichiaceae</taxon>
        <taxon>Pichia</taxon>
    </lineage>
</organism>
<dbReference type="AlphaFoldDB" id="A0A099P0H0"/>
<accession>A0A099P0H0</accession>
<dbReference type="GO" id="GO:0008113">
    <property type="term" value="F:peptide-methionine (S)-S-oxide reductase activity"/>
    <property type="evidence" value="ECO:0007669"/>
    <property type="project" value="UniProtKB-EC"/>
</dbReference>
<dbReference type="SUPFAM" id="SSF55068">
    <property type="entry name" value="Peptide methionine sulfoxide reductase"/>
    <property type="match status" value="1"/>
</dbReference>
<dbReference type="eggNOG" id="KOG1635">
    <property type="taxonomic scope" value="Eukaryota"/>
</dbReference>
<dbReference type="InterPro" id="IPR002569">
    <property type="entry name" value="Met_Sox_Rdtase_MsrA_dom"/>
</dbReference>
<evidence type="ECO:0000313" key="6">
    <source>
        <dbReference type="EMBL" id="KGK37794.1"/>
    </source>
</evidence>
<dbReference type="NCBIfam" id="TIGR00401">
    <property type="entry name" value="msrA"/>
    <property type="match status" value="1"/>
</dbReference>
<dbReference type="Proteomes" id="UP000029867">
    <property type="component" value="Unassembled WGS sequence"/>
</dbReference>
<dbReference type="InterPro" id="IPR036509">
    <property type="entry name" value="Met_Sox_Rdtase_MsrA_sf"/>
</dbReference>
<evidence type="ECO:0000256" key="1">
    <source>
        <dbReference type="ARBA" id="ARBA00005591"/>
    </source>
</evidence>
<dbReference type="HOGENOM" id="CLU_031040_10_2_1"/>
<comment type="similarity">
    <text evidence="1">Belongs to the MsrA Met sulfoxide reductase family.</text>
</comment>
<name>A0A099P0H0_PICKU</name>
<proteinExistence type="inferred from homology"/>
<comment type="caution">
    <text evidence="6">The sequence shown here is derived from an EMBL/GenBank/DDBJ whole genome shotgun (WGS) entry which is preliminary data.</text>
</comment>